<dbReference type="InterPro" id="IPR011009">
    <property type="entry name" value="Kinase-like_dom_sf"/>
</dbReference>
<dbReference type="InterPro" id="IPR011528">
    <property type="entry name" value="NERD"/>
</dbReference>
<dbReference type="Pfam" id="PF00069">
    <property type="entry name" value="Pkinase"/>
    <property type="match status" value="1"/>
</dbReference>
<dbReference type="KEGG" id="bsed:DN745_02460"/>
<dbReference type="OrthoDB" id="9779541at2"/>
<evidence type="ECO:0000313" key="2">
    <source>
        <dbReference type="Proteomes" id="UP000249799"/>
    </source>
</evidence>
<gene>
    <name evidence="1" type="ORF">DN745_02460</name>
</gene>
<sequence length="463" mass="53856">MAKYIPIGEPMNESEREGIRQLRDELPDHYTVIGNFDLQLPRRSNTFEYDAVVVGEWGIYAVEIRGWDGPIYGDIRRWELDWGRVQNPFIRIEAKAKALRDVLVRSVRDFPDELFCEAVVFLTGTETEIHVKDPRNRRLLCPGELYDFFVDHDRIYELGPGPLLDQRKREALVDALIPLARKRSLLPVIRNFDVLGELVNEERTPYREFVGRHRLLKSRGKVRIKAYAMDPLMAPEQQEHEYNRALRDMEALIALEDNPYVARPYEMLLDREDELTVYLVSEWVGKRTLADYIQALDYTAITERQHGEMKQFAHHLLSAISYMHARGIIHRNLHPQVIYLRHPSTGVSLKIADFDYARVANLKSIACDAGEFGTHGYIAPELWMTDDYDHRVDIFSAAAMIYELFTGRKLYNSLSEMLKHDAIWQERRESVACEVLREILSMMIATEPEGRQAGLERALIYFA</sequence>
<dbReference type="GO" id="GO:0005737">
    <property type="term" value="C:cytoplasm"/>
    <property type="evidence" value="ECO:0007669"/>
    <property type="project" value="TreeGrafter"/>
</dbReference>
<accession>A0A2Z4FGY2</accession>
<dbReference type="Pfam" id="PF08378">
    <property type="entry name" value="NERD"/>
    <property type="match status" value="1"/>
</dbReference>
<reference evidence="1 2" key="1">
    <citation type="submission" date="2018-06" db="EMBL/GenBank/DDBJ databases">
        <title>Lujinxingia sediminis gen. nov. sp. nov., a new facultative anaerobic member of the class Deltaproteobacteria, and proposal of Lujinxingaceae fam. nov.</title>
        <authorList>
            <person name="Guo L.-Y."/>
            <person name="Li C.-M."/>
            <person name="Wang S."/>
            <person name="Du Z.-J."/>
        </authorList>
    </citation>
    <scope>NUCLEOTIDE SEQUENCE [LARGE SCALE GENOMIC DNA]</scope>
    <source>
        <strain evidence="1 2">FA350</strain>
    </source>
</reference>
<keyword evidence="2" id="KW-1185">Reference proteome</keyword>
<evidence type="ECO:0000313" key="1">
    <source>
        <dbReference type="EMBL" id="AWV88261.1"/>
    </source>
</evidence>
<dbReference type="PROSITE" id="PS50011">
    <property type="entry name" value="PROTEIN_KINASE_DOM"/>
    <property type="match status" value="1"/>
</dbReference>
<dbReference type="SMART" id="SM00220">
    <property type="entry name" value="S_TKc"/>
    <property type="match status" value="1"/>
</dbReference>
<name>A0A2Z4FGY2_9DELT</name>
<dbReference type="Gene3D" id="1.10.510.10">
    <property type="entry name" value="Transferase(Phosphotransferase) domain 1"/>
    <property type="match status" value="1"/>
</dbReference>
<proteinExistence type="predicted"/>
<dbReference type="InterPro" id="IPR045269">
    <property type="entry name" value="Atg1-like"/>
</dbReference>
<dbReference type="SUPFAM" id="SSF56112">
    <property type="entry name" value="Protein kinase-like (PK-like)"/>
    <property type="match status" value="1"/>
</dbReference>
<dbReference type="AlphaFoldDB" id="A0A2Z4FGY2"/>
<dbReference type="PROSITE" id="PS50965">
    <property type="entry name" value="NERD"/>
    <property type="match status" value="1"/>
</dbReference>
<dbReference type="PANTHER" id="PTHR24348">
    <property type="entry name" value="SERINE/THREONINE-PROTEIN KINASE UNC-51-RELATED"/>
    <property type="match status" value="1"/>
</dbReference>
<dbReference type="PANTHER" id="PTHR24348:SF68">
    <property type="entry name" value="SERINE_THREONINE-PROTEIN KINASE ATG1C"/>
    <property type="match status" value="1"/>
</dbReference>
<dbReference type="InterPro" id="IPR000719">
    <property type="entry name" value="Prot_kinase_dom"/>
</dbReference>
<protein>
    <submittedName>
        <fullName evidence="1">Uncharacterized protein</fullName>
    </submittedName>
</protein>
<dbReference type="EMBL" id="CP030032">
    <property type="protein sequence ID" value="AWV88261.1"/>
    <property type="molecule type" value="Genomic_DNA"/>
</dbReference>
<dbReference type="RefSeq" id="WP_111331855.1">
    <property type="nucleotide sequence ID" value="NZ_CP030032.1"/>
</dbReference>
<organism evidence="1 2">
    <name type="scientific">Bradymonas sediminis</name>
    <dbReference type="NCBI Taxonomy" id="1548548"/>
    <lineage>
        <taxon>Bacteria</taxon>
        <taxon>Deltaproteobacteria</taxon>
        <taxon>Bradymonadales</taxon>
        <taxon>Bradymonadaceae</taxon>
        <taxon>Bradymonas</taxon>
    </lineage>
</organism>
<dbReference type="GO" id="GO:0004674">
    <property type="term" value="F:protein serine/threonine kinase activity"/>
    <property type="evidence" value="ECO:0007669"/>
    <property type="project" value="InterPro"/>
</dbReference>
<dbReference type="GO" id="GO:0005524">
    <property type="term" value="F:ATP binding"/>
    <property type="evidence" value="ECO:0007669"/>
    <property type="project" value="InterPro"/>
</dbReference>
<dbReference type="Proteomes" id="UP000249799">
    <property type="component" value="Chromosome"/>
</dbReference>